<evidence type="ECO:0000256" key="6">
    <source>
        <dbReference type="RuleBase" id="RU362115"/>
    </source>
</evidence>
<dbReference type="SUPFAM" id="SSF144091">
    <property type="entry name" value="Rhomboid-like"/>
    <property type="match status" value="1"/>
</dbReference>
<feature type="transmembrane region" description="Helical" evidence="6">
    <location>
        <begin position="196"/>
        <end position="213"/>
    </location>
</feature>
<keyword evidence="6" id="KW-0645">Protease</keyword>
<feature type="transmembrane region" description="Helical" evidence="6">
    <location>
        <begin position="219"/>
        <end position="237"/>
    </location>
</feature>
<keyword evidence="3 6" id="KW-0812">Transmembrane</keyword>
<reference evidence="8" key="1">
    <citation type="journal article" date="2016" name="Nat. Genet.">
        <title>A high-quality carrot genome assembly provides new insights into carotenoid accumulation and asterid genome evolution.</title>
        <authorList>
            <person name="Iorizzo M."/>
            <person name="Ellison S."/>
            <person name="Senalik D."/>
            <person name="Zeng P."/>
            <person name="Satapoomin P."/>
            <person name="Huang J."/>
            <person name="Bowman M."/>
            <person name="Iovene M."/>
            <person name="Sanseverino W."/>
            <person name="Cavagnaro P."/>
            <person name="Yildiz M."/>
            <person name="Macko-Podgorni A."/>
            <person name="Moranska E."/>
            <person name="Grzebelus E."/>
            <person name="Grzebelus D."/>
            <person name="Ashrafi H."/>
            <person name="Zheng Z."/>
            <person name="Cheng S."/>
            <person name="Spooner D."/>
            <person name="Van Deynze A."/>
            <person name="Simon P."/>
        </authorList>
    </citation>
    <scope>NUCLEOTIDE SEQUENCE</scope>
    <source>
        <tissue evidence="8">Leaf</tissue>
    </source>
</reference>
<comment type="catalytic activity">
    <reaction evidence="6">
        <text>Cleaves type-1 transmembrane domains using a catalytic dyad composed of serine and histidine that are contributed by different transmembrane domains.</text>
        <dbReference type="EC" id="3.4.21.105"/>
    </reaction>
</comment>
<dbReference type="Gene3D" id="1.20.1540.10">
    <property type="entry name" value="Rhomboid-like"/>
    <property type="match status" value="1"/>
</dbReference>
<feature type="transmembrane region" description="Helical" evidence="6">
    <location>
        <begin position="166"/>
        <end position="184"/>
    </location>
</feature>
<evidence type="ECO:0000256" key="2">
    <source>
        <dbReference type="ARBA" id="ARBA00009045"/>
    </source>
</evidence>
<evidence type="ECO:0000313" key="9">
    <source>
        <dbReference type="Proteomes" id="UP000077755"/>
    </source>
</evidence>
<gene>
    <name evidence="8" type="ORF">DCAR_0416064</name>
</gene>
<reference evidence="8" key="2">
    <citation type="submission" date="2022-03" db="EMBL/GenBank/DDBJ databases">
        <title>Draft title - Genomic analysis of global carrot germplasm unveils the trajectory of domestication and the origin of high carotenoid orange carrot.</title>
        <authorList>
            <person name="Iorizzo M."/>
            <person name="Ellison S."/>
            <person name="Senalik D."/>
            <person name="Macko-Podgorni A."/>
            <person name="Grzebelus D."/>
            <person name="Bostan H."/>
            <person name="Rolling W."/>
            <person name="Curaba J."/>
            <person name="Simon P."/>
        </authorList>
    </citation>
    <scope>NUCLEOTIDE SEQUENCE</scope>
    <source>
        <tissue evidence="8">Leaf</tissue>
    </source>
</reference>
<keyword evidence="6" id="KW-0720">Serine protease</keyword>
<dbReference type="GO" id="GO:0016020">
    <property type="term" value="C:membrane"/>
    <property type="evidence" value="ECO:0007669"/>
    <property type="project" value="UniProtKB-SubCell"/>
</dbReference>
<evidence type="ECO:0000256" key="5">
    <source>
        <dbReference type="ARBA" id="ARBA00023136"/>
    </source>
</evidence>
<protein>
    <recommendedName>
        <fullName evidence="6">RHOMBOID-like protein</fullName>
        <ecNumber evidence="6">3.4.21.105</ecNumber>
    </recommendedName>
</protein>
<dbReference type="EC" id="3.4.21.105" evidence="6"/>
<dbReference type="Proteomes" id="UP000077755">
    <property type="component" value="Chromosome 4"/>
</dbReference>
<sequence>MDGDDPSVPVGAPKVPFFRSLKQRKENGWIISLFVFLHVVAFATTMFVNNCWRNSHRHCALSSLGRFSFQPLAENPLLGPSASTLEEMGALRRTLLVQNHENWRLLTASWLHAGVFHLIINIASILLIGIHLEQEFGPVRIGVIYILSAITGNMVAALFLQDRPTVTSSATLFGLLGTMLSGLIQNWAIYSRKNEALRIFSLILVINLVLGLLPYVNNFSNIGGFFCGFILGFVLLFKPDLGTLAQSKAGLFEYEVKHSFKLKQKLDRPVLRIVFLVLFVLLLAGLLIGYLRGINMNKSCTLCRYMDCIPSKWWTCSDKTMHCEVY</sequence>
<comment type="subcellular location">
    <subcellularLocation>
        <location evidence="1 6">Membrane</location>
        <topology evidence="1 6">Multi-pass membrane protein</topology>
    </subcellularLocation>
</comment>
<feature type="domain" description="Peptidase S54 rhomboid" evidence="7">
    <location>
        <begin position="100"/>
        <end position="236"/>
    </location>
</feature>
<feature type="transmembrane region" description="Helical" evidence="6">
    <location>
        <begin position="28"/>
        <end position="48"/>
    </location>
</feature>
<dbReference type="InterPro" id="IPR002610">
    <property type="entry name" value="Peptidase_S54_rhomboid-like"/>
</dbReference>
<evidence type="ECO:0000256" key="1">
    <source>
        <dbReference type="ARBA" id="ARBA00004141"/>
    </source>
</evidence>
<dbReference type="AlphaFoldDB" id="A0AAF0WXV8"/>
<feature type="transmembrane region" description="Helical" evidence="6">
    <location>
        <begin position="142"/>
        <end position="160"/>
    </location>
</feature>
<dbReference type="InterPro" id="IPR035952">
    <property type="entry name" value="Rhomboid-like_sf"/>
</dbReference>
<name>A0AAF0WXV8_DAUCS</name>
<feature type="transmembrane region" description="Helical" evidence="6">
    <location>
        <begin position="270"/>
        <end position="291"/>
    </location>
</feature>
<dbReference type="Pfam" id="PF01694">
    <property type="entry name" value="Rhomboid"/>
    <property type="match status" value="1"/>
</dbReference>
<evidence type="ECO:0000256" key="3">
    <source>
        <dbReference type="ARBA" id="ARBA00022692"/>
    </source>
</evidence>
<dbReference type="EMBL" id="CP093346">
    <property type="protein sequence ID" value="WOG96728.1"/>
    <property type="molecule type" value="Genomic_DNA"/>
</dbReference>
<evidence type="ECO:0000259" key="7">
    <source>
        <dbReference type="Pfam" id="PF01694"/>
    </source>
</evidence>
<proteinExistence type="inferred from homology"/>
<evidence type="ECO:0000256" key="4">
    <source>
        <dbReference type="ARBA" id="ARBA00022989"/>
    </source>
</evidence>
<keyword evidence="5 6" id="KW-0472">Membrane</keyword>
<dbReference type="GO" id="GO:0004252">
    <property type="term" value="F:serine-type endopeptidase activity"/>
    <property type="evidence" value="ECO:0007669"/>
    <property type="project" value="InterPro"/>
</dbReference>
<keyword evidence="9" id="KW-1185">Reference proteome</keyword>
<feature type="transmembrane region" description="Helical" evidence="6">
    <location>
        <begin position="110"/>
        <end position="130"/>
    </location>
</feature>
<keyword evidence="6" id="KW-0378">Hydrolase</keyword>
<dbReference type="GO" id="GO:0006508">
    <property type="term" value="P:proteolysis"/>
    <property type="evidence" value="ECO:0007669"/>
    <property type="project" value="UniProtKB-KW"/>
</dbReference>
<dbReference type="PANTHER" id="PTHR22936:SF75">
    <property type="entry name" value="RHOMBOID-LIKE PROTEIN 8"/>
    <property type="match status" value="1"/>
</dbReference>
<dbReference type="PANTHER" id="PTHR22936">
    <property type="entry name" value="RHOMBOID-RELATED"/>
    <property type="match status" value="1"/>
</dbReference>
<organism evidence="8 9">
    <name type="scientific">Daucus carota subsp. sativus</name>
    <name type="common">Carrot</name>
    <dbReference type="NCBI Taxonomy" id="79200"/>
    <lineage>
        <taxon>Eukaryota</taxon>
        <taxon>Viridiplantae</taxon>
        <taxon>Streptophyta</taxon>
        <taxon>Embryophyta</taxon>
        <taxon>Tracheophyta</taxon>
        <taxon>Spermatophyta</taxon>
        <taxon>Magnoliopsida</taxon>
        <taxon>eudicotyledons</taxon>
        <taxon>Gunneridae</taxon>
        <taxon>Pentapetalae</taxon>
        <taxon>asterids</taxon>
        <taxon>campanulids</taxon>
        <taxon>Apiales</taxon>
        <taxon>Apiaceae</taxon>
        <taxon>Apioideae</taxon>
        <taxon>Scandiceae</taxon>
        <taxon>Daucinae</taxon>
        <taxon>Daucus</taxon>
        <taxon>Daucus sect. Daucus</taxon>
    </lineage>
</organism>
<accession>A0AAF0WXV8</accession>
<comment type="function">
    <text evidence="6">Serine protease involved in intramembrane proteolysis.</text>
</comment>
<comment type="similarity">
    <text evidence="2 6">Belongs to the peptidase S54 family.</text>
</comment>
<keyword evidence="4 6" id="KW-1133">Transmembrane helix</keyword>
<evidence type="ECO:0000313" key="8">
    <source>
        <dbReference type="EMBL" id="WOG96728.1"/>
    </source>
</evidence>
<dbReference type="InterPro" id="IPR022764">
    <property type="entry name" value="Peptidase_S54_rhomboid_dom"/>
</dbReference>